<dbReference type="WBParaSite" id="maker-unitig_27990-snap-gene-0.1-mRNA-1">
    <property type="protein sequence ID" value="maker-unitig_27990-snap-gene-0.1-mRNA-1"/>
    <property type="gene ID" value="maker-unitig_27990-snap-gene-0.1"/>
</dbReference>
<dbReference type="Pfam" id="PF00850">
    <property type="entry name" value="Hist_deacetyl"/>
    <property type="match status" value="2"/>
</dbReference>
<evidence type="ECO:0000313" key="15">
    <source>
        <dbReference type="WBParaSite" id="maker-unitig_27990-snap-gene-0.1-mRNA-1"/>
    </source>
</evidence>
<proteinExistence type="inferred from homology"/>
<protein>
    <recommendedName>
        <fullName evidence="3">histone deacetylase</fullName>
        <ecNumber evidence="3">3.5.1.98</ecNumber>
    </recommendedName>
</protein>
<evidence type="ECO:0000256" key="4">
    <source>
        <dbReference type="ARBA" id="ARBA00022491"/>
    </source>
</evidence>
<evidence type="ECO:0000256" key="7">
    <source>
        <dbReference type="ARBA" id="ARBA00023015"/>
    </source>
</evidence>
<keyword evidence="14" id="KW-1185">Reference proteome</keyword>
<sequence>AAVPASAVRDRRVALAYSRQLVELSAQLPKVRGRSVLVHSLIHAYKLLDRLTVLSDLKPLPSLLHSEASALKSTPVLKADRARLGSVRIRLRLRLSASSRRVRHRFVSCRGNCGCGRGPVSWTVRRGINWTGGCHHAKRDEASGFCYINDIVYGVLELKKRYDRVMYIDLDLHHGDGVEEAFYYSAGSDVSDAQFAASFAAVIDAAFEASIPARGVCQCGADALATDEFKIFNLTLTGYLDCVKLLLQSRRPLLLLGGGGYHFPSTAKLWTAITALAVGVDLDKDIPEHSFFSQYGPDFCLDVTPSLKHEI</sequence>
<comment type="catalytic activity">
    <reaction evidence="12">
        <text>N(6)-acetyl-L-lysyl-[histone] + H2O = L-lysyl-[histone] + acetate</text>
        <dbReference type="Rhea" id="RHEA:58196"/>
        <dbReference type="Rhea" id="RHEA-COMP:9845"/>
        <dbReference type="Rhea" id="RHEA-COMP:11338"/>
        <dbReference type="ChEBI" id="CHEBI:15377"/>
        <dbReference type="ChEBI" id="CHEBI:29969"/>
        <dbReference type="ChEBI" id="CHEBI:30089"/>
        <dbReference type="ChEBI" id="CHEBI:61930"/>
        <dbReference type="EC" id="3.5.1.98"/>
    </reaction>
    <physiologicalReaction direction="left-to-right" evidence="12">
        <dbReference type="Rhea" id="RHEA:58197"/>
    </physiologicalReaction>
</comment>
<name>A0A1I8FBH4_9PLAT</name>
<dbReference type="GO" id="GO:0005634">
    <property type="term" value="C:nucleus"/>
    <property type="evidence" value="ECO:0007669"/>
    <property type="project" value="UniProtKB-SubCell"/>
</dbReference>
<evidence type="ECO:0000259" key="13">
    <source>
        <dbReference type="Pfam" id="PF00850"/>
    </source>
</evidence>
<dbReference type="InterPro" id="IPR023801">
    <property type="entry name" value="His_deacetylse_dom"/>
</dbReference>
<evidence type="ECO:0000256" key="10">
    <source>
        <dbReference type="ARBA" id="ARBA00049136"/>
    </source>
</evidence>
<comment type="similarity">
    <text evidence="2">Belongs to the histone deacetylase family. HD type 1 subfamily.</text>
</comment>
<evidence type="ECO:0000313" key="14">
    <source>
        <dbReference type="Proteomes" id="UP000095280"/>
    </source>
</evidence>
<dbReference type="PANTHER" id="PTHR10625:SF14">
    <property type="entry name" value="HISTONE DEACETYLASE 8"/>
    <property type="match status" value="1"/>
</dbReference>
<reference evidence="15" key="1">
    <citation type="submission" date="2016-11" db="UniProtKB">
        <authorList>
            <consortium name="WormBaseParasite"/>
        </authorList>
    </citation>
    <scope>IDENTIFICATION</scope>
</reference>
<keyword evidence="9" id="KW-0539">Nucleus</keyword>
<evidence type="ECO:0000256" key="12">
    <source>
        <dbReference type="ARBA" id="ARBA00049416"/>
    </source>
</evidence>
<comment type="subcellular location">
    <subcellularLocation>
        <location evidence="1">Nucleus</location>
    </subcellularLocation>
</comment>
<dbReference type="SUPFAM" id="SSF52768">
    <property type="entry name" value="Arginase/deacetylase"/>
    <property type="match status" value="1"/>
</dbReference>
<dbReference type="InterPro" id="IPR000286">
    <property type="entry name" value="HDACs"/>
</dbReference>
<evidence type="ECO:0000256" key="3">
    <source>
        <dbReference type="ARBA" id="ARBA00012111"/>
    </source>
</evidence>
<comment type="catalytic activity">
    <reaction evidence="10">
        <text>N(6)-acetyl-L-lysyl-[protein] + H2O = L-lysyl-[protein] + acetate</text>
        <dbReference type="Rhea" id="RHEA:58108"/>
        <dbReference type="Rhea" id="RHEA-COMP:9752"/>
        <dbReference type="Rhea" id="RHEA-COMP:10731"/>
        <dbReference type="ChEBI" id="CHEBI:15377"/>
        <dbReference type="ChEBI" id="CHEBI:29969"/>
        <dbReference type="ChEBI" id="CHEBI:30089"/>
        <dbReference type="ChEBI" id="CHEBI:61930"/>
    </reaction>
    <physiologicalReaction direction="left-to-right" evidence="10">
        <dbReference type="Rhea" id="RHEA:58109"/>
    </physiologicalReaction>
</comment>
<evidence type="ECO:0000256" key="2">
    <source>
        <dbReference type="ARBA" id="ARBA00006457"/>
    </source>
</evidence>
<keyword evidence="7" id="KW-0805">Transcription regulation</keyword>
<dbReference type="Proteomes" id="UP000095280">
    <property type="component" value="Unplaced"/>
</dbReference>
<organism evidence="14 15">
    <name type="scientific">Macrostomum lignano</name>
    <dbReference type="NCBI Taxonomy" id="282301"/>
    <lineage>
        <taxon>Eukaryota</taxon>
        <taxon>Metazoa</taxon>
        <taxon>Spiralia</taxon>
        <taxon>Lophotrochozoa</taxon>
        <taxon>Platyhelminthes</taxon>
        <taxon>Rhabditophora</taxon>
        <taxon>Macrostomorpha</taxon>
        <taxon>Macrostomida</taxon>
        <taxon>Macrostomidae</taxon>
        <taxon>Macrostomum</taxon>
    </lineage>
</organism>
<keyword evidence="5" id="KW-0378">Hydrolase</keyword>
<evidence type="ECO:0000256" key="11">
    <source>
        <dbReference type="ARBA" id="ARBA00049193"/>
    </source>
</evidence>
<keyword evidence="8" id="KW-0804">Transcription</keyword>
<comment type="catalytic activity">
    <reaction evidence="11">
        <text>N(6)-(2E)-butenoyl-L-lysyl-[protein] + H2O = (2E)-2-butenoate + L-lysyl-[protein]</text>
        <dbReference type="Rhea" id="RHEA:69172"/>
        <dbReference type="Rhea" id="RHEA-COMP:9752"/>
        <dbReference type="Rhea" id="RHEA-COMP:13707"/>
        <dbReference type="ChEBI" id="CHEBI:15377"/>
        <dbReference type="ChEBI" id="CHEBI:29969"/>
        <dbReference type="ChEBI" id="CHEBI:35899"/>
        <dbReference type="ChEBI" id="CHEBI:137954"/>
    </reaction>
    <physiologicalReaction direction="left-to-right" evidence="11">
        <dbReference type="Rhea" id="RHEA:69173"/>
    </physiologicalReaction>
</comment>
<dbReference type="InterPro" id="IPR023696">
    <property type="entry name" value="Ureohydrolase_dom_sf"/>
</dbReference>
<dbReference type="AlphaFoldDB" id="A0A1I8FBH4"/>
<dbReference type="PANTHER" id="PTHR10625">
    <property type="entry name" value="HISTONE DEACETYLASE HDAC1-RELATED"/>
    <property type="match status" value="1"/>
</dbReference>
<feature type="domain" description="Histone deacetylase" evidence="13">
    <location>
        <begin position="128"/>
        <end position="185"/>
    </location>
</feature>
<feature type="domain" description="Histone deacetylase" evidence="13">
    <location>
        <begin position="189"/>
        <end position="275"/>
    </location>
</feature>
<keyword evidence="6" id="KW-0156">Chromatin regulator</keyword>
<dbReference type="GO" id="GO:0031507">
    <property type="term" value="P:heterochromatin formation"/>
    <property type="evidence" value="ECO:0007669"/>
    <property type="project" value="TreeGrafter"/>
</dbReference>
<dbReference type="Gene3D" id="3.40.800.20">
    <property type="entry name" value="Histone deacetylase domain"/>
    <property type="match status" value="2"/>
</dbReference>
<dbReference type="InterPro" id="IPR037138">
    <property type="entry name" value="His_deacetylse_dom_sf"/>
</dbReference>
<dbReference type="PRINTS" id="PR01270">
    <property type="entry name" value="HDASUPER"/>
</dbReference>
<accession>A0A1I8FBH4</accession>
<evidence type="ECO:0000256" key="9">
    <source>
        <dbReference type="ARBA" id="ARBA00023242"/>
    </source>
</evidence>
<dbReference type="GO" id="GO:0141221">
    <property type="term" value="F:histone deacetylase activity, hydrolytic mechanism"/>
    <property type="evidence" value="ECO:0007669"/>
    <property type="project" value="UniProtKB-EC"/>
</dbReference>
<dbReference type="EC" id="3.5.1.98" evidence="3"/>
<evidence type="ECO:0000256" key="8">
    <source>
        <dbReference type="ARBA" id="ARBA00023163"/>
    </source>
</evidence>
<evidence type="ECO:0000256" key="6">
    <source>
        <dbReference type="ARBA" id="ARBA00022853"/>
    </source>
</evidence>
<evidence type="ECO:0000256" key="5">
    <source>
        <dbReference type="ARBA" id="ARBA00022801"/>
    </source>
</evidence>
<keyword evidence="4" id="KW-0678">Repressor</keyword>
<evidence type="ECO:0000256" key="1">
    <source>
        <dbReference type="ARBA" id="ARBA00004123"/>
    </source>
</evidence>